<evidence type="ECO:0000313" key="3">
    <source>
        <dbReference type="Proteomes" id="UP001501116"/>
    </source>
</evidence>
<gene>
    <name evidence="2" type="ORF">GCM10009754_29900</name>
</gene>
<dbReference type="Proteomes" id="UP001501116">
    <property type="component" value="Unassembled WGS sequence"/>
</dbReference>
<evidence type="ECO:0000256" key="1">
    <source>
        <dbReference type="SAM" id="MobiDB-lite"/>
    </source>
</evidence>
<reference evidence="3" key="1">
    <citation type="journal article" date="2019" name="Int. J. Syst. Evol. Microbiol.">
        <title>The Global Catalogue of Microorganisms (GCM) 10K type strain sequencing project: providing services to taxonomists for standard genome sequencing and annotation.</title>
        <authorList>
            <consortium name="The Broad Institute Genomics Platform"/>
            <consortium name="The Broad Institute Genome Sequencing Center for Infectious Disease"/>
            <person name="Wu L."/>
            <person name="Ma J."/>
        </authorList>
    </citation>
    <scope>NUCLEOTIDE SEQUENCE [LARGE SCALE GENOMIC DNA]</scope>
    <source>
        <strain evidence="3">JCM 14545</strain>
    </source>
</reference>
<sequence length="84" mass="8648">MGVETDLSLPGGRTPHVYDTGGDGGPAIFWHHGTPNTGAPPEPLFPAPARHGTRRRSCGPTPGEGHISVFGHGAEALDWLGADA</sequence>
<dbReference type="EMBL" id="BAAANN010000010">
    <property type="protein sequence ID" value="GAA1957744.1"/>
    <property type="molecule type" value="Genomic_DNA"/>
</dbReference>
<proteinExistence type="predicted"/>
<dbReference type="RefSeq" id="WP_425546452.1">
    <property type="nucleotide sequence ID" value="NZ_BAAANN010000010.1"/>
</dbReference>
<comment type="caution">
    <text evidence="2">The sequence shown here is derived from an EMBL/GenBank/DDBJ whole genome shotgun (WGS) entry which is preliminary data.</text>
</comment>
<evidence type="ECO:0000313" key="2">
    <source>
        <dbReference type="EMBL" id="GAA1957744.1"/>
    </source>
</evidence>
<keyword evidence="3" id="KW-1185">Reference proteome</keyword>
<accession>A0ABP5C4X1</accession>
<protein>
    <submittedName>
        <fullName evidence="2">Uncharacterized protein</fullName>
    </submittedName>
</protein>
<feature type="region of interest" description="Disordered" evidence="1">
    <location>
        <begin position="1"/>
        <end position="69"/>
    </location>
</feature>
<organism evidence="2 3">
    <name type="scientific">Amycolatopsis minnesotensis</name>
    <dbReference type="NCBI Taxonomy" id="337894"/>
    <lineage>
        <taxon>Bacteria</taxon>
        <taxon>Bacillati</taxon>
        <taxon>Actinomycetota</taxon>
        <taxon>Actinomycetes</taxon>
        <taxon>Pseudonocardiales</taxon>
        <taxon>Pseudonocardiaceae</taxon>
        <taxon>Amycolatopsis</taxon>
    </lineage>
</organism>
<name>A0ABP5C4X1_9PSEU</name>